<dbReference type="GO" id="GO:0004049">
    <property type="term" value="F:anthranilate synthase activity"/>
    <property type="evidence" value="ECO:0007669"/>
    <property type="project" value="UniProtKB-EC"/>
</dbReference>
<dbReference type="Gene3D" id="3.60.120.10">
    <property type="entry name" value="Anthranilate synthase"/>
    <property type="match status" value="1"/>
</dbReference>
<dbReference type="Proteomes" id="UP000321571">
    <property type="component" value="Unassembled WGS sequence"/>
</dbReference>
<keyword evidence="3" id="KW-0456">Lyase</keyword>
<dbReference type="InterPro" id="IPR006221">
    <property type="entry name" value="TrpG/PapA_dom"/>
</dbReference>
<organism evidence="7 8">
    <name type="scientific">Aeromicrobium terrae</name>
    <dbReference type="NCBI Taxonomy" id="2498846"/>
    <lineage>
        <taxon>Bacteria</taxon>
        <taxon>Bacillati</taxon>
        <taxon>Actinomycetota</taxon>
        <taxon>Actinomycetes</taxon>
        <taxon>Propionibacteriales</taxon>
        <taxon>Nocardioidaceae</taxon>
        <taxon>Aeromicrobium</taxon>
    </lineage>
</organism>
<evidence type="ECO:0000313" key="8">
    <source>
        <dbReference type="Proteomes" id="UP000321571"/>
    </source>
</evidence>
<evidence type="ECO:0000313" key="7">
    <source>
        <dbReference type="EMBL" id="TXL57709.1"/>
    </source>
</evidence>
<evidence type="ECO:0000256" key="2">
    <source>
        <dbReference type="ARBA" id="ARBA00022962"/>
    </source>
</evidence>
<dbReference type="RefSeq" id="WP_147687234.1">
    <property type="nucleotide sequence ID" value="NZ_VDUX01000006.1"/>
</dbReference>
<name>A0A5C8NG27_9ACTN</name>
<evidence type="ECO:0000259" key="6">
    <source>
        <dbReference type="Pfam" id="PF00425"/>
    </source>
</evidence>
<dbReference type="EC" id="4.1.3.27" evidence="1"/>
<reference evidence="7 8" key="1">
    <citation type="submission" date="2019-06" db="EMBL/GenBank/DDBJ databases">
        <title>Aeromicrobium sp. nov., isolated from a maize field.</title>
        <authorList>
            <person name="Lin S.-Y."/>
            <person name="Tsai C.-F."/>
            <person name="Young C.-C."/>
        </authorList>
    </citation>
    <scope>NUCLEOTIDE SEQUENCE [LARGE SCALE GENOMIC DNA]</scope>
    <source>
        <strain evidence="7 8">CC-CFT486</strain>
    </source>
</reference>
<dbReference type="SUPFAM" id="SSF56322">
    <property type="entry name" value="ADC synthase"/>
    <property type="match status" value="1"/>
</dbReference>
<evidence type="ECO:0000256" key="4">
    <source>
        <dbReference type="ARBA" id="ARBA00047683"/>
    </source>
</evidence>
<evidence type="ECO:0000256" key="3">
    <source>
        <dbReference type="ARBA" id="ARBA00023239"/>
    </source>
</evidence>
<dbReference type="CDD" id="cd01743">
    <property type="entry name" value="GATase1_Anthranilate_Synthase"/>
    <property type="match status" value="1"/>
</dbReference>
<sequence length="619" mass="68046">MLDDLLAQPAFALIRVRDADTVTLVGGPRTDVESLADIPLVSGTEQRWDHLVLVPYAQVRERGFEAHQDGTPLSVIAADVQREVPLADLLAELPDVPIDLVDRGGFETSDDDYAEMVRHVIDEEIGCGEGANLVIGRHYRAQVADWGHERALSVFRRLLERERGAFWTFCIFTGDRYLIGASPERHVSVEAGQVRMNPISGTFRMRGLDTHVDRKRALLEFLADEKEIYELFMVVDEELKMMCDICHEGGMVLGPYLKPMSHLVHTEYLLAGRTHRDVREVLRDSMFAATVTGSPVENACRLIKQYEPHGRGYYASVAALVGRDADGMPMADAPILIRTADVDLNGNVKVTAGATLVRDSDPAYETKETWAKASGILSAFGLVEQAPPTEEADVDAFTREDDVLIALGSRNQRLSQFWLSDQSGTPPVPSLVGKRVVVLDGEDDFVNMLGHVFGVLGMSTDFVRHDAYSDGALDGYDLVVVGPGPGDPRELDDPKIRVVDGVVAELLDEQRPFLAVCLGHQVLSGRLGLDLAFKDIVFQGTQSRLPVLGREETVGFYNTFVARVPESGLPDGLTVETDPNGDIHLLAGPHYRGVQFHAESILTQNGYAILRDLVTELIG</sequence>
<dbReference type="Gene3D" id="3.40.50.880">
    <property type="match status" value="1"/>
</dbReference>
<dbReference type="Pfam" id="PF00425">
    <property type="entry name" value="Chorismate_bind"/>
    <property type="match status" value="1"/>
</dbReference>
<dbReference type="InterPro" id="IPR005801">
    <property type="entry name" value="ADC_synthase"/>
</dbReference>
<dbReference type="InterPro" id="IPR019999">
    <property type="entry name" value="Anth_synth_I-like"/>
</dbReference>
<protein>
    <recommendedName>
        <fullName evidence="1">anthranilate synthase</fullName>
        <ecNumber evidence="1">4.1.3.27</ecNumber>
    </recommendedName>
</protein>
<dbReference type="PRINTS" id="PR00096">
    <property type="entry name" value="GATASE"/>
</dbReference>
<feature type="domain" description="Chorismate-utilising enzyme C-terminal" evidence="6">
    <location>
        <begin position="110"/>
        <end position="372"/>
    </location>
</feature>
<dbReference type="OrthoDB" id="8594609at2"/>
<dbReference type="PRINTS" id="PR00099">
    <property type="entry name" value="CPSGATASE"/>
</dbReference>
<dbReference type="GO" id="GO:0000162">
    <property type="term" value="P:L-tryptophan biosynthetic process"/>
    <property type="evidence" value="ECO:0007669"/>
    <property type="project" value="TreeGrafter"/>
</dbReference>
<dbReference type="PANTHER" id="PTHR11236">
    <property type="entry name" value="AMINOBENZOATE/ANTHRANILATE SYNTHASE"/>
    <property type="match status" value="1"/>
</dbReference>
<dbReference type="PROSITE" id="PS51273">
    <property type="entry name" value="GATASE_TYPE_1"/>
    <property type="match status" value="1"/>
</dbReference>
<dbReference type="EMBL" id="VDUX01000006">
    <property type="protein sequence ID" value="TXL57709.1"/>
    <property type="molecule type" value="Genomic_DNA"/>
</dbReference>
<accession>A0A5C8NG27</accession>
<dbReference type="SUPFAM" id="SSF52317">
    <property type="entry name" value="Class I glutamine amidotransferase-like"/>
    <property type="match status" value="1"/>
</dbReference>
<dbReference type="Pfam" id="PF00117">
    <property type="entry name" value="GATase"/>
    <property type="match status" value="1"/>
</dbReference>
<keyword evidence="8" id="KW-1185">Reference proteome</keyword>
<dbReference type="PANTHER" id="PTHR11236:SF49">
    <property type="entry name" value="ANTHRANILATE SYNTHASE COMPONENT 1"/>
    <property type="match status" value="1"/>
</dbReference>
<comment type="caution">
    <text evidence="7">The sequence shown here is derived from an EMBL/GenBank/DDBJ whole genome shotgun (WGS) entry which is preliminary data.</text>
</comment>
<keyword evidence="2" id="KW-0315">Glutamine amidotransferase</keyword>
<dbReference type="InterPro" id="IPR017926">
    <property type="entry name" value="GATASE"/>
</dbReference>
<evidence type="ECO:0000259" key="5">
    <source>
        <dbReference type="Pfam" id="PF00117"/>
    </source>
</evidence>
<evidence type="ECO:0000256" key="1">
    <source>
        <dbReference type="ARBA" id="ARBA00012266"/>
    </source>
</evidence>
<dbReference type="InterPro" id="IPR015890">
    <property type="entry name" value="Chorismate_C"/>
</dbReference>
<gene>
    <name evidence="7" type="ORF">FHP06_13090</name>
</gene>
<comment type="catalytic activity">
    <reaction evidence="4">
        <text>chorismate + L-glutamine = anthranilate + pyruvate + L-glutamate + H(+)</text>
        <dbReference type="Rhea" id="RHEA:21732"/>
        <dbReference type="ChEBI" id="CHEBI:15361"/>
        <dbReference type="ChEBI" id="CHEBI:15378"/>
        <dbReference type="ChEBI" id="CHEBI:16567"/>
        <dbReference type="ChEBI" id="CHEBI:29748"/>
        <dbReference type="ChEBI" id="CHEBI:29985"/>
        <dbReference type="ChEBI" id="CHEBI:58359"/>
        <dbReference type="EC" id="4.1.3.27"/>
    </reaction>
</comment>
<dbReference type="PRINTS" id="PR00097">
    <property type="entry name" value="ANTSNTHASEII"/>
</dbReference>
<proteinExistence type="predicted"/>
<dbReference type="InterPro" id="IPR029062">
    <property type="entry name" value="Class_I_gatase-like"/>
</dbReference>
<feature type="domain" description="Glutamine amidotransferase" evidence="5">
    <location>
        <begin position="437"/>
        <end position="615"/>
    </location>
</feature>
<dbReference type="AlphaFoldDB" id="A0A5C8NG27"/>